<feature type="domain" description="Peptidoglycan beta-N-acetylmuramidase NamZ N-terminal" evidence="1">
    <location>
        <begin position="27"/>
        <end position="228"/>
    </location>
</feature>
<dbReference type="GO" id="GO:0033922">
    <property type="term" value="F:peptidoglycan beta-N-acetylmuramidase activity"/>
    <property type="evidence" value="ECO:0007669"/>
    <property type="project" value="InterPro"/>
</dbReference>
<dbReference type="PIRSF" id="PIRSF016719">
    <property type="entry name" value="UCP016719"/>
    <property type="match status" value="1"/>
</dbReference>
<dbReference type="EMBL" id="LT629770">
    <property type="protein sequence ID" value="SDS42911.1"/>
    <property type="molecule type" value="Genomic_DNA"/>
</dbReference>
<dbReference type="Gene3D" id="3.40.50.12170">
    <property type="entry name" value="Uncharacterised protein PF07075, DUF1343"/>
    <property type="match status" value="1"/>
</dbReference>
<dbReference type="Pfam" id="PF20732">
    <property type="entry name" value="NamZ_C"/>
    <property type="match status" value="1"/>
</dbReference>
<proteinExistence type="predicted"/>
<dbReference type="RefSeq" id="WP_060921577.1">
    <property type="nucleotide sequence ID" value="NZ_JALXUB010000049.1"/>
</dbReference>
<organism evidence="3 4">
    <name type="scientific">Microbacterium paraoxydans</name>
    <dbReference type="NCBI Taxonomy" id="199592"/>
    <lineage>
        <taxon>Bacteria</taxon>
        <taxon>Bacillati</taxon>
        <taxon>Actinomycetota</taxon>
        <taxon>Actinomycetes</taxon>
        <taxon>Micrococcales</taxon>
        <taxon>Microbacteriaceae</taxon>
        <taxon>Microbacterium</taxon>
    </lineage>
</organism>
<evidence type="ECO:0000313" key="4">
    <source>
        <dbReference type="Proteomes" id="UP000182126"/>
    </source>
</evidence>
<sequence>MQLGIDRLLHDDLSQPQRDRLRGARLGMVTNDLALTSTLARGRAGLADAGFPLTLLFGPEHGLDGRAREGELIGDLRDTLTGLPVRSLYGADVRPAAADLADLDVVLVDLPDVGARFYTYIWTMSHVLEACADAGVAVMVLDRPNPLGGRLEQAEGPMLDEAANSLVGRWTMPVRHGLTIGELARHWVRTRGIDVELHVVEVQGWTRDQTALGRQELTWMPPSPNLPSAATTLLYPGTCLAEGVNVSEGRSTAVPFRVVGAPFIDAEEYTTAFVELALPGVTASPYGFTPLVRDHAGEACQGLLLHVTDPAAFQPVHTGVRLLSLLATLYPEALAERALVPMPGESDWSPLEKLFGVEGAFRRITAGEWDEPESLAVPDWPGLVDADLLYR</sequence>
<dbReference type="eggNOG" id="COG3876">
    <property type="taxonomic scope" value="Bacteria"/>
</dbReference>
<evidence type="ECO:0000313" key="3">
    <source>
        <dbReference type="EMBL" id="SDS42911.1"/>
    </source>
</evidence>
<gene>
    <name evidence="3" type="ORF">SAMN04489809_1835</name>
</gene>
<dbReference type="InterPro" id="IPR048503">
    <property type="entry name" value="NamZ_C"/>
</dbReference>
<dbReference type="Pfam" id="PF07075">
    <property type="entry name" value="NamZ_N"/>
    <property type="match status" value="1"/>
</dbReference>
<reference evidence="3 4" key="1">
    <citation type="submission" date="2016-10" db="EMBL/GenBank/DDBJ databases">
        <authorList>
            <person name="de Groot N.N."/>
        </authorList>
    </citation>
    <scope>NUCLEOTIDE SEQUENCE [LARGE SCALE GENOMIC DNA]</scope>
    <source>
        <strain evidence="3 4">DSM 15019</strain>
    </source>
</reference>
<dbReference type="PANTHER" id="PTHR42915">
    <property type="entry name" value="HYPOTHETICAL 460 KDA PROTEIN IN FEUA-SIGW INTERGENIC REGION [PRECURSOR]"/>
    <property type="match status" value="1"/>
</dbReference>
<dbReference type="InterPro" id="IPR008302">
    <property type="entry name" value="NamZ"/>
</dbReference>
<dbReference type="InterPro" id="IPR048502">
    <property type="entry name" value="NamZ_N"/>
</dbReference>
<evidence type="ECO:0000259" key="1">
    <source>
        <dbReference type="Pfam" id="PF07075"/>
    </source>
</evidence>
<dbReference type="GeneID" id="36299204"/>
<feature type="domain" description="Peptidoglycan beta-N-acetylmuramidase NamZ C-terminal" evidence="2">
    <location>
        <begin position="233"/>
        <end position="368"/>
    </location>
</feature>
<protein>
    <submittedName>
        <fullName evidence="3">Uncharacterized conserved protein YbbC, DUF1343 family</fullName>
    </submittedName>
</protein>
<evidence type="ECO:0000259" key="2">
    <source>
        <dbReference type="Pfam" id="PF20732"/>
    </source>
</evidence>
<accession>A0A1H1S4N0</accession>
<dbReference type="PANTHER" id="PTHR42915:SF1">
    <property type="entry name" value="PEPTIDOGLYCAN BETA-N-ACETYLMURAMIDASE NAMZ"/>
    <property type="match status" value="1"/>
</dbReference>
<dbReference type="Proteomes" id="UP000182126">
    <property type="component" value="Chromosome I"/>
</dbReference>
<name>A0A1H1S4N0_9MICO</name>
<dbReference type="AlphaFoldDB" id="A0A1H1S4N0"/>
<dbReference type="Gene3D" id="3.90.1150.140">
    <property type="match status" value="1"/>
</dbReference>